<gene>
    <name evidence="2" type="ORF">BIV57_12550</name>
</gene>
<sequence length="95" mass="10000">MSAISVREFSYNPSAVFARVEGGEAVRVTRHGKVIAIVLPGDGPADRYADLVASGRIRLGTATSGDDAPLPEYALPPDAPDPVELLLAERDEDAP</sequence>
<comment type="similarity">
    <text evidence="1">Belongs to the phD/YefM antitoxin family.</text>
</comment>
<evidence type="ECO:0000256" key="1">
    <source>
        <dbReference type="ARBA" id="ARBA00009981"/>
    </source>
</evidence>
<evidence type="ECO:0008006" key="4">
    <source>
        <dbReference type="Google" id="ProtNLM"/>
    </source>
</evidence>
<dbReference type="EMBL" id="MLCF01000062">
    <property type="protein sequence ID" value="OIV37152.1"/>
    <property type="molecule type" value="Genomic_DNA"/>
</dbReference>
<name>A0A1J7C6G2_9ACTN</name>
<accession>A0A1J7C6G2</accession>
<protein>
    <recommendedName>
        <fullName evidence="4">Antitoxin</fullName>
    </recommendedName>
</protein>
<dbReference type="SUPFAM" id="SSF143120">
    <property type="entry name" value="YefM-like"/>
    <property type="match status" value="1"/>
</dbReference>
<dbReference type="Gene3D" id="3.40.1620.10">
    <property type="entry name" value="YefM-like domain"/>
    <property type="match status" value="1"/>
</dbReference>
<proteinExistence type="inferred from homology"/>
<dbReference type="AlphaFoldDB" id="A0A1J7C6G2"/>
<evidence type="ECO:0000313" key="2">
    <source>
        <dbReference type="EMBL" id="OIV37152.1"/>
    </source>
</evidence>
<evidence type="ECO:0000313" key="3">
    <source>
        <dbReference type="Proteomes" id="UP000243342"/>
    </source>
</evidence>
<organism evidence="2 3">
    <name type="scientific">Mangrovactinospora gilvigrisea</name>
    <dbReference type="NCBI Taxonomy" id="1428644"/>
    <lineage>
        <taxon>Bacteria</taxon>
        <taxon>Bacillati</taxon>
        <taxon>Actinomycetota</taxon>
        <taxon>Actinomycetes</taxon>
        <taxon>Kitasatosporales</taxon>
        <taxon>Streptomycetaceae</taxon>
        <taxon>Mangrovactinospora</taxon>
    </lineage>
</organism>
<keyword evidence="3" id="KW-1185">Reference proteome</keyword>
<dbReference type="OrthoDB" id="557859at2"/>
<dbReference type="Proteomes" id="UP000243342">
    <property type="component" value="Unassembled WGS sequence"/>
</dbReference>
<comment type="caution">
    <text evidence="2">The sequence shown here is derived from an EMBL/GenBank/DDBJ whole genome shotgun (WGS) entry which is preliminary data.</text>
</comment>
<reference evidence="2 3" key="1">
    <citation type="submission" date="2016-10" db="EMBL/GenBank/DDBJ databases">
        <title>Genome sequence of Streptomyces gilvigriseus MUSC 26.</title>
        <authorList>
            <person name="Lee L.-H."/>
            <person name="Ser H.-L."/>
        </authorList>
    </citation>
    <scope>NUCLEOTIDE SEQUENCE [LARGE SCALE GENOMIC DNA]</scope>
    <source>
        <strain evidence="2 3">MUSC 26</strain>
    </source>
</reference>
<dbReference type="InterPro" id="IPR036165">
    <property type="entry name" value="YefM-like_sf"/>
</dbReference>
<dbReference type="STRING" id="1428644.BIV57_12550"/>